<proteinExistence type="inferred from homology"/>
<evidence type="ECO:0000256" key="3">
    <source>
        <dbReference type="ARBA" id="ARBA00022692"/>
    </source>
</evidence>
<organism evidence="13 14">
    <name type="scientific">Pantherophis guttatus</name>
    <name type="common">Corn snake</name>
    <name type="synonym">Elaphe guttata</name>
    <dbReference type="NCBI Taxonomy" id="94885"/>
    <lineage>
        <taxon>Eukaryota</taxon>
        <taxon>Metazoa</taxon>
        <taxon>Chordata</taxon>
        <taxon>Craniata</taxon>
        <taxon>Vertebrata</taxon>
        <taxon>Euteleostomi</taxon>
        <taxon>Lepidosauria</taxon>
        <taxon>Squamata</taxon>
        <taxon>Bifurcata</taxon>
        <taxon>Unidentata</taxon>
        <taxon>Episquamata</taxon>
        <taxon>Toxicofera</taxon>
        <taxon>Serpentes</taxon>
        <taxon>Colubroidea</taxon>
        <taxon>Colubridae</taxon>
        <taxon>Colubrinae</taxon>
        <taxon>Pantherophis</taxon>
    </lineage>
</organism>
<feature type="transmembrane region" description="Helical" evidence="11">
    <location>
        <begin position="58"/>
        <end position="76"/>
    </location>
</feature>
<evidence type="ECO:0000256" key="11">
    <source>
        <dbReference type="RuleBase" id="RU363047"/>
    </source>
</evidence>
<dbReference type="PANTHER" id="PTHR26452">
    <property type="entry name" value="OLFACTORY RECEPTOR"/>
    <property type="match status" value="1"/>
</dbReference>
<dbReference type="RefSeq" id="XP_034278733.1">
    <property type="nucleotide sequence ID" value="XM_034422842.1"/>
</dbReference>
<dbReference type="PRINTS" id="PR00237">
    <property type="entry name" value="GPCRRHODOPSN"/>
</dbReference>
<reference evidence="14" key="1">
    <citation type="submission" date="2025-08" db="UniProtKB">
        <authorList>
            <consortium name="RefSeq"/>
        </authorList>
    </citation>
    <scope>IDENTIFICATION</scope>
    <source>
        <tissue evidence="14">Blood</tissue>
    </source>
</reference>
<dbReference type="InterPro" id="IPR050516">
    <property type="entry name" value="Olfactory_GPCR"/>
</dbReference>
<dbReference type="Pfam" id="PF13853">
    <property type="entry name" value="7tm_4"/>
    <property type="match status" value="1"/>
</dbReference>
<protein>
    <recommendedName>
        <fullName evidence="11">Olfactory receptor</fullName>
    </recommendedName>
</protein>
<dbReference type="GO" id="GO:0004984">
    <property type="term" value="F:olfactory receptor activity"/>
    <property type="evidence" value="ECO:0007669"/>
    <property type="project" value="InterPro"/>
</dbReference>
<feature type="transmembrane region" description="Helical" evidence="11">
    <location>
        <begin position="96"/>
        <end position="118"/>
    </location>
</feature>
<evidence type="ECO:0000313" key="13">
    <source>
        <dbReference type="Proteomes" id="UP001652622"/>
    </source>
</evidence>
<evidence type="ECO:0000259" key="12">
    <source>
        <dbReference type="PROSITE" id="PS50262"/>
    </source>
</evidence>
<dbReference type="Proteomes" id="UP001652622">
    <property type="component" value="Unplaced"/>
</dbReference>
<keyword evidence="4 11" id="KW-0552">Olfaction</keyword>
<keyword evidence="13" id="KW-1185">Reference proteome</keyword>
<evidence type="ECO:0000256" key="1">
    <source>
        <dbReference type="ARBA" id="ARBA00004651"/>
    </source>
</evidence>
<keyword evidence="9 10" id="KW-0807">Transducer</keyword>
<comment type="similarity">
    <text evidence="10">Belongs to the G-protein coupled receptor 1 family.</text>
</comment>
<keyword evidence="5 11" id="KW-1133">Transmembrane helix</keyword>
<dbReference type="FunFam" id="1.20.1070.10:FF:000015">
    <property type="entry name" value="Olfactory receptor"/>
    <property type="match status" value="1"/>
</dbReference>
<sequence length="310" mass="35294">MENQTDSLVFLFLGLSSDPQLQIFFFLIFLIIFLITLSGNITIFFIIRLDPSLSAPMYYFLSHLSFVDICYSADIVPKMLINFLMKQKTISFTGCIMQMFFSFLLSVTEVFLLSAMAYDRYSAVCHPLHYIMIMNKALCTYLVIGAWLMGLLSAIINTVPIFGLQFCGLREINNFRCELPSLLKASCSNTFLNDWILLFSVLIFGLGSFLPTLVSYIHIITSIMKIHSAEGRRKTFSTCSSHLTVLGLLYMTGMSQYMKPSSVSSITLDELFSIQYSILTPMLNPIIYSLKNEEVKKALRRIITKKVNTR</sequence>
<keyword evidence="6 10" id="KW-0297">G-protein coupled receptor</keyword>
<keyword evidence="11" id="KW-0716">Sensory transduction</keyword>
<dbReference type="InterPro" id="IPR000276">
    <property type="entry name" value="GPCR_Rhodpsn"/>
</dbReference>
<dbReference type="PROSITE" id="PS50262">
    <property type="entry name" value="G_PROTEIN_RECEP_F1_2"/>
    <property type="match status" value="1"/>
</dbReference>
<evidence type="ECO:0000256" key="5">
    <source>
        <dbReference type="ARBA" id="ARBA00022989"/>
    </source>
</evidence>
<dbReference type="GO" id="GO:0005886">
    <property type="term" value="C:plasma membrane"/>
    <property type="evidence" value="ECO:0007669"/>
    <property type="project" value="UniProtKB-SubCell"/>
</dbReference>
<dbReference type="PROSITE" id="PS00237">
    <property type="entry name" value="G_PROTEIN_RECEP_F1_1"/>
    <property type="match status" value="1"/>
</dbReference>
<keyword evidence="8 10" id="KW-0675">Receptor</keyword>
<dbReference type="GO" id="GO:0004930">
    <property type="term" value="F:G protein-coupled receptor activity"/>
    <property type="evidence" value="ECO:0007669"/>
    <property type="project" value="UniProtKB-KW"/>
</dbReference>
<evidence type="ECO:0000256" key="9">
    <source>
        <dbReference type="ARBA" id="ARBA00023224"/>
    </source>
</evidence>
<dbReference type="Gene3D" id="1.20.1070.10">
    <property type="entry name" value="Rhodopsin 7-helix transmembrane proteins"/>
    <property type="match status" value="1"/>
</dbReference>
<keyword evidence="3 10" id="KW-0812">Transmembrane</keyword>
<dbReference type="InParanoid" id="A0A6P9C371"/>
<feature type="transmembrane region" description="Helical" evidence="11">
    <location>
        <begin position="23"/>
        <end position="46"/>
    </location>
</feature>
<keyword evidence="2 11" id="KW-1003">Cell membrane</keyword>
<dbReference type="CDD" id="cd15229">
    <property type="entry name" value="7tmA_OR8S1-like"/>
    <property type="match status" value="1"/>
</dbReference>
<evidence type="ECO:0000256" key="6">
    <source>
        <dbReference type="ARBA" id="ARBA00023040"/>
    </source>
</evidence>
<feature type="transmembrane region" description="Helical" evidence="11">
    <location>
        <begin position="235"/>
        <end position="253"/>
    </location>
</feature>
<dbReference type="OMA" id="MSKGICV"/>
<evidence type="ECO:0000256" key="7">
    <source>
        <dbReference type="ARBA" id="ARBA00023136"/>
    </source>
</evidence>
<feature type="transmembrane region" description="Helical" evidence="11">
    <location>
        <begin position="273"/>
        <end position="290"/>
    </location>
</feature>
<evidence type="ECO:0000313" key="14">
    <source>
        <dbReference type="RefSeq" id="XP_034278733.1"/>
    </source>
</evidence>
<dbReference type="KEGG" id="pgut:117668776"/>
<dbReference type="InterPro" id="IPR017452">
    <property type="entry name" value="GPCR_Rhodpsn_7TM"/>
</dbReference>
<dbReference type="AlphaFoldDB" id="A0A6P9C371"/>
<dbReference type="GeneID" id="117668776"/>
<evidence type="ECO:0000256" key="2">
    <source>
        <dbReference type="ARBA" id="ARBA00022475"/>
    </source>
</evidence>
<keyword evidence="7 11" id="KW-0472">Membrane</keyword>
<feature type="transmembrane region" description="Helical" evidence="11">
    <location>
        <begin position="195"/>
        <end position="214"/>
    </location>
</feature>
<comment type="subcellular location">
    <subcellularLocation>
        <location evidence="1 11">Cell membrane</location>
        <topology evidence="1 11">Multi-pass membrane protein</topology>
    </subcellularLocation>
</comment>
<name>A0A6P9C371_PANGU</name>
<evidence type="ECO:0000256" key="10">
    <source>
        <dbReference type="RuleBase" id="RU000688"/>
    </source>
</evidence>
<evidence type="ECO:0000256" key="4">
    <source>
        <dbReference type="ARBA" id="ARBA00022725"/>
    </source>
</evidence>
<gene>
    <name evidence="14" type="primary">LOC117668776</name>
</gene>
<evidence type="ECO:0000256" key="8">
    <source>
        <dbReference type="ARBA" id="ARBA00023170"/>
    </source>
</evidence>
<dbReference type="PRINTS" id="PR00245">
    <property type="entry name" value="OLFACTORYR"/>
</dbReference>
<accession>A0A6P9C371</accession>
<feature type="domain" description="G-protein coupled receptors family 1 profile" evidence="12">
    <location>
        <begin position="39"/>
        <end position="288"/>
    </location>
</feature>
<feature type="transmembrane region" description="Helical" evidence="11">
    <location>
        <begin position="138"/>
        <end position="156"/>
    </location>
</feature>
<dbReference type="InterPro" id="IPR000725">
    <property type="entry name" value="Olfact_rcpt"/>
</dbReference>
<dbReference type="SUPFAM" id="SSF81321">
    <property type="entry name" value="Family A G protein-coupled receptor-like"/>
    <property type="match status" value="1"/>
</dbReference>